<dbReference type="InterPro" id="IPR014015">
    <property type="entry name" value="Helicase_SF3_DNA-vir"/>
</dbReference>
<dbReference type="InterPro" id="IPR054468">
    <property type="entry name" value="NrSPol-like_HBD"/>
</dbReference>
<dbReference type="InterPro" id="IPR027417">
    <property type="entry name" value="P-loop_NTPase"/>
</dbReference>
<dbReference type="InterPro" id="IPR051620">
    <property type="entry name" value="ORF904-like_C"/>
</dbReference>
<evidence type="ECO:0000256" key="2">
    <source>
        <dbReference type="ARBA" id="ARBA00022801"/>
    </source>
</evidence>
<evidence type="ECO:0000256" key="3">
    <source>
        <dbReference type="ARBA" id="ARBA00022840"/>
    </source>
</evidence>
<dbReference type="SMART" id="SM00885">
    <property type="entry name" value="D5_N"/>
    <property type="match status" value="1"/>
</dbReference>
<evidence type="ECO:0000259" key="4">
    <source>
        <dbReference type="PROSITE" id="PS51206"/>
    </source>
</evidence>
<dbReference type="RefSeq" id="WP_056956082.1">
    <property type="nucleotide sequence ID" value="NZ_AZFJ01000003.1"/>
</dbReference>
<dbReference type="AlphaFoldDB" id="A0A0R1U5U2"/>
<protein>
    <submittedName>
        <fullName evidence="5">Primase</fullName>
    </submittedName>
</protein>
<dbReference type="NCBIfam" id="TIGR01613">
    <property type="entry name" value="primase_Cterm"/>
    <property type="match status" value="1"/>
</dbReference>
<dbReference type="STRING" id="1423783.FC50_GL002366"/>
<dbReference type="PANTHER" id="PTHR35372:SF2">
    <property type="entry name" value="SF3 HELICASE DOMAIN-CONTAINING PROTEIN"/>
    <property type="match status" value="1"/>
</dbReference>
<gene>
    <name evidence="5" type="ORF">FC50_GL002366</name>
</gene>
<keyword evidence="6" id="KW-1185">Reference proteome</keyword>
<dbReference type="InterPro" id="IPR045455">
    <property type="entry name" value="NrS-1_pol-like_helicase"/>
</dbReference>
<keyword evidence="2" id="KW-0378">Hydrolase</keyword>
<reference evidence="5 6" key="1">
    <citation type="journal article" date="2015" name="Genome Announc.">
        <title>Expanding the biotechnology potential of lactobacilli through comparative genomics of 213 strains and associated genera.</title>
        <authorList>
            <person name="Sun Z."/>
            <person name="Harris H.M."/>
            <person name="McCann A."/>
            <person name="Guo C."/>
            <person name="Argimon S."/>
            <person name="Zhang W."/>
            <person name="Yang X."/>
            <person name="Jeffery I.B."/>
            <person name="Cooney J.C."/>
            <person name="Kagawa T.F."/>
            <person name="Liu W."/>
            <person name="Song Y."/>
            <person name="Salvetti E."/>
            <person name="Wrobel A."/>
            <person name="Rasinkangas P."/>
            <person name="Parkhill J."/>
            <person name="Rea M.C."/>
            <person name="O'Sullivan O."/>
            <person name="Ritari J."/>
            <person name="Douillard F.P."/>
            <person name="Paul Ross R."/>
            <person name="Yang R."/>
            <person name="Briner A.E."/>
            <person name="Felis G.E."/>
            <person name="de Vos W.M."/>
            <person name="Barrangou R."/>
            <person name="Klaenhammer T.R."/>
            <person name="Caufield P.W."/>
            <person name="Cui Y."/>
            <person name="Zhang H."/>
            <person name="O'Toole P.W."/>
        </authorList>
    </citation>
    <scope>NUCLEOTIDE SEQUENCE [LARGE SCALE GENOMIC DNA]</scope>
    <source>
        <strain evidence="5 6">DSM 15945</strain>
    </source>
</reference>
<sequence>MYEQIPAELQSLAQWGLYQKIWQPEKQKYTKIPYSAKTGTQTSTTDSKQWVTFDEAKTALAAYSMDGLGFFFANGYIGVDVDHIGGEIARYRDGDITDNQAYEFMAAMHSYTEVSMSGEGIHIIGKGHIPGDRRRSGDVEMYDSGRFFAMTGNRLGPYNVVTMPNEAKFKRLYTKYLEPKKVIAIHQDRDDGGPNNMPADEIVAKMLASKTGQRIKLLLNGGWEQFYPSQSEADLAFANDLAFWTGRDYSKMDEIFRQSSLMRGKYDEKHGKTTYGAGLLNKAINDTDHIYHPEREPLKYKLNFGHKKDGKPKDFPPHSWDDTGNAQRLVDRFGDVLRWSPIDKAWYAYNGSFWTIDTTGELGKMVDLTIDDLKNEKIICPPEVKPEDMQQKWAAFMKTSRQHRSKNAMVEESKHRLTVQPDEFDRDSMLFNVDNGYIDLASGELHDHEVKQMFSQQGNFEYTDKVDAPEWQRFLEQIFDGDTALIEYLQKALGYSLTGSTKEQVMFILHGKGRNGKSIFLETVSNIMGSYAKTIQAETIMVHRQSGPNSDIARLKGARLVTSSEPNEGYRLDEGLVKQLTGGDKVTARKLYGQEFEFEPQFKLWLATNHKPIIRGTDDGIWRRLMLIPFRVQIPDDKVDRDLKYKLERESIGILNWMVDGALKWQREGLTAPDVVVEASKNYRSEMDVLTAFVEDVGEVGPGYTWKANEAFKAYKNWASENAQYMMSSTKFGKEMADKYPRKHTMYGNVYQGVRPITDPRLNFANN</sequence>
<dbReference type="Pfam" id="PF19263">
    <property type="entry name" value="DUF5906"/>
    <property type="match status" value="1"/>
</dbReference>
<organism evidence="5 6">
    <name type="scientific">Lacticaseibacillus pantheris DSM 15945 = JCM 12539 = NBRC 106106</name>
    <dbReference type="NCBI Taxonomy" id="1423783"/>
    <lineage>
        <taxon>Bacteria</taxon>
        <taxon>Bacillati</taxon>
        <taxon>Bacillota</taxon>
        <taxon>Bacilli</taxon>
        <taxon>Lactobacillales</taxon>
        <taxon>Lactobacillaceae</taxon>
        <taxon>Lacticaseibacillus</taxon>
    </lineage>
</organism>
<keyword evidence="1" id="KW-0547">Nucleotide-binding</keyword>
<dbReference type="SUPFAM" id="SSF52540">
    <property type="entry name" value="P-loop containing nucleoside triphosphate hydrolases"/>
    <property type="match status" value="1"/>
</dbReference>
<dbReference type="GO" id="GO:0016787">
    <property type="term" value="F:hydrolase activity"/>
    <property type="evidence" value="ECO:0007669"/>
    <property type="project" value="UniProtKB-KW"/>
</dbReference>
<feature type="domain" description="SF3 helicase" evidence="4">
    <location>
        <begin position="484"/>
        <end position="643"/>
    </location>
</feature>
<dbReference type="InterPro" id="IPR014818">
    <property type="entry name" value="Phage/plasmid_primase_P4_C"/>
</dbReference>
<dbReference type="Proteomes" id="UP000051922">
    <property type="component" value="Unassembled WGS sequence"/>
</dbReference>
<dbReference type="Gene3D" id="3.40.50.300">
    <property type="entry name" value="P-loop containing nucleotide triphosphate hydrolases"/>
    <property type="match status" value="1"/>
</dbReference>
<evidence type="ECO:0000313" key="6">
    <source>
        <dbReference type="Proteomes" id="UP000051922"/>
    </source>
</evidence>
<evidence type="ECO:0000256" key="1">
    <source>
        <dbReference type="ARBA" id="ARBA00022741"/>
    </source>
</evidence>
<dbReference type="GO" id="GO:0005524">
    <property type="term" value="F:ATP binding"/>
    <property type="evidence" value="ECO:0007669"/>
    <property type="project" value="UniProtKB-KW"/>
</dbReference>
<name>A0A0R1U5U2_9LACO</name>
<dbReference type="PROSITE" id="PS51206">
    <property type="entry name" value="SF3_HELICASE_1"/>
    <property type="match status" value="1"/>
</dbReference>
<dbReference type="PATRIC" id="fig|1423783.4.peg.2431"/>
<dbReference type="Pfam" id="PF08706">
    <property type="entry name" value="D5_N"/>
    <property type="match status" value="1"/>
</dbReference>
<keyword evidence="3" id="KW-0067">ATP-binding</keyword>
<dbReference type="OrthoDB" id="9763644at2"/>
<dbReference type="PANTHER" id="PTHR35372">
    <property type="entry name" value="ATP BINDING PROTEIN-RELATED"/>
    <property type="match status" value="1"/>
</dbReference>
<dbReference type="Pfam" id="PF22763">
    <property type="entry name" value="NrS1-1_pol-like_HBD"/>
    <property type="match status" value="1"/>
</dbReference>
<evidence type="ECO:0000313" key="5">
    <source>
        <dbReference type="EMBL" id="KRL88607.1"/>
    </source>
</evidence>
<accession>A0A0R1U5U2</accession>
<proteinExistence type="predicted"/>
<dbReference type="EMBL" id="AZFJ01000003">
    <property type="protein sequence ID" value="KRL88607.1"/>
    <property type="molecule type" value="Genomic_DNA"/>
</dbReference>
<dbReference type="InterPro" id="IPR006500">
    <property type="entry name" value="Helicase_put_C_phage/plasmid"/>
</dbReference>
<comment type="caution">
    <text evidence="5">The sequence shown here is derived from an EMBL/GenBank/DDBJ whole genome shotgun (WGS) entry which is preliminary data.</text>
</comment>